<dbReference type="AlphaFoldDB" id="A0A0V1DXJ6"/>
<accession>A0A0V1DXJ6</accession>
<evidence type="ECO:0000313" key="4">
    <source>
        <dbReference type="Proteomes" id="UP000054632"/>
    </source>
</evidence>
<proteinExistence type="predicted"/>
<dbReference type="Proteomes" id="UP000054815">
    <property type="component" value="Unassembled WGS sequence"/>
</dbReference>
<keyword evidence="6" id="KW-1185">Reference proteome</keyword>
<evidence type="ECO:0000313" key="5">
    <source>
        <dbReference type="Proteomes" id="UP000054815"/>
    </source>
</evidence>
<dbReference type="OrthoDB" id="17307at2759"/>
<gene>
    <name evidence="2" type="ORF">T4A_10332</name>
    <name evidence="3" type="ORF">T4D_14955</name>
    <name evidence="1" type="ORF">T4E_4076</name>
</gene>
<protein>
    <submittedName>
        <fullName evidence="2">Uncharacterized protein</fullName>
    </submittedName>
</protein>
<evidence type="ECO:0000313" key="3">
    <source>
        <dbReference type="EMBL" id="KRY81822.1"/>
    </source>
</evidence>
<evidence type="ECO:0000313" key="1">
    <source>
        <dbReference type="EMBL" id="KRX89331.1"/>
    </source>
</evidence>
<evidence type="ECO:0000313" key="6">
    <source>
        <dbReference type="Proteomes" id="UP000054995"/>
    </source>
</evidence>
<reference evidence="4 5" key="1">
    <citation type="submission" date="2015-01" db="EMBL/GenBank/DDBJ databases">
        <title>Evolution of Trichinella species and genotypes.</title>
        <authorList>
            <person name="Korhonen P.K."/>
            <person name="Edoardo P."/>
            <person name="Giuseppe L.R."/>
            <person name="Gasser R.B."/>
        </authorList>
    </citation>
    <scope>NUCLEOTIDE SEQUENCE [LARGE SCALE GENOMIC DNA]</scope>
    <source>
        <strain evidence="2">ISS13</strain>
        <strain evidence="1">ISS141</strain>
        <strain evidence="3">ISS470</strain>
    </source>
</reference>
<organism evidence="2 4">
    <name type="scientific">Trichinella pseudospiralis</name>
    <name type="common">Parasitic roundworm</name>
    <dbReference type="NCBI Taxonomy" id="6337"/>
    <lineage>
        <taxon>Eukaryota</taxon>
        <taxon>Metazoa</taxon>
        <taxon>Ecdysozoa</taxon>
        <taxon>Nematoda</taxon>
        <taxon>Enoplea</taxon>
        <taxon>Dorylaimia</taxon>
        <taxon>Trichinellida</taxon>
        <taxon>Trichinellidae</taxon>
        <taxon>Trichinella</taxon>
    </lineage>
</organism>
<dbReference type="Proteomes" id="UP000054995">
    <property type="component" value="Unassembled WGS sequence"/>
</dbReference>
<sequence length="111" mass="12627">MKVNNVAVSASWSNVEAFKFASVGLIYDFAWWRKFVVVLAPFRCNNCCHRSTLDLGYLCSIIRTKAYEKAAKCSEEKAFSGLSGTPMVRLLPTAWRCVNNKQVGREKKKER</sequence>
<dbReference type="EMBL" id="JYDT01000203">
    <property type="protein sequence ID" value="KRY81822.1"/>
    <property type="molecule type" value="Genomic_DNA"/>
</dbReference>
<evidence type="ECO:0000313" key="2">
    <source>
        <dbReference type="EMBL" id="KRY66266.1"/>
    </source>
</evidence>
<dbReference type="EMBL" id="JYDU01000201">
    <property type="protein sequence ID" value="KRX89331.1"/>
    <property type="molecule type" value="Genomic_DNA"/>
</dbReference>
<name>A0A0V1DXJ6_TRIPS</name>
<dbReference type="EMBL" id="JYDR01000176">
    <property type="protein sequence ID" value="KRY66266.1"/>
    <property type="molecule type" value="Genomic_DNA"/>
</dbReference>
<dbReference type="Proteomes" id="UP000054632">
    <property type="component" value="Unassembled WGS sequence"/>
</dbReference>
<comment type="caution">
    <text evidence="2">The sequence shown here is derived from an EMBL/GenBank/DDBJ whole genome shotgun (WGS) entry which is preliminary data.</text>
</comment>